<reference evidence="2 3" key="1">
    <citation type="submission" date="2019-08" db="EMBL/GenBank/DDBJ databases">
        <title>Whole genome of Aphis craccivora.</title>
        <authorList>
            <person name="Voronova N.V."/>
            <person name="Shulinski R.S."/>
            <person name="Bandarenka Y.V."/>
            <person name="Zhorov D.G."/>
            <person name="Warner D."/>
        </authorList>
    </citation>
    <scope>NUCLEOTIDE SEQUENCE [LARGE SCALE GENOMIC DNA]</scope>
    <source>
        <strain evidence="2">180601</strain>
        <tissue evidence="2">Whole Body</tissue>
    </source>
</reference>
<proteinExistence type="predicted"/>
<evidence type="ECO:0000313" key="2">
    <source>
        <dbReference type="EMBL" id="KAF0766249.1"/>
    </source>
</evidence>
<sequence>MALSQRFSDCNNAIILTCSFLIVSLVALIQNSNTNQSNNDIFSIFKILNKIPNAFPETLKIITILLTYLFQLLQMIVYFRRLSFCEERNSFTDLNQAVDMFGAMKTRRYPVTA</sequence>
<feature type="transmembrane region" description="Helical" evidence="1">
    <location>
        <begin position="12"/>
        <end position="29"/>
    </location>
</feature>
<keyword evidence="1" id="KW-0472">Membrane</keyword>
<comment type="caution">
    <text evidence="2">The sequence shown here is derived from an EMBL/GenBank/DDBJ whole genome shotgun (WGS) entry which is preliminary data.</text>
</comment>
<feature type="transmembrane region" description="Helical" evidence="1">
    <location>
        <begin position="61"/>
        <end position="79"/>
    </location>
</feature>
<dbReference type="EMBL" id="VUJU01001234">
    <property type="protein sequence ID" value="KAF0766249.1"/>
    <property type="molecule type" value="Genomic_DNA"/>
</dbReference>
<name>A0A6G0Z6B0_APHCR</name>
<evidence type="ECO:0000313" key="3">
    <source>
        <dbReference type="Proteomes" id="UP000478052"/>
    </source>
</evidence>
<protein>
    <submittedName>
        <fullName evidence="2">Zinc finger MYM-type protein 1-like</fullName>
    </submittedName>
</protein>
<accession>A0A6G0Z6B0</accession>
<organism evidence="2 3">
    <name type="scientific">Aphis craccivora</name>
    <name type="common">Cowpea aphid</name>
    <dbReference type="NCBI Taxonomy" id="307492"/>
    <lineage>
        <taxon>Eukaryota</taxon>
        <taxon>Metazoa</taxon>
        <taxon>Ecdysozoa</taxon>
        <taxon>Arthropoda</taxon>
        <taxon>Hexapoda</taxon>
        <taxon>Insecta</taxon>
        <taxon>Pterygota</taxon>
        <taxon>Neoptera</taxon>
        <taxon>Paraneoptera</taxon>
        <taxon>Hemiptera</taxon>
        <taxon>Sternorrhyncha</taxon>
        <taxon>Aphidomorpha</taxon>
        <taxon>Aphidoidea</taxon>
        <taxon>Aphididae</taxon>
        <taxon>Aphidini</taxon>
        <taxon>Aphis</taxon>
        <taxon>Aphis</taxon>
    </lineage>
</organism>
<dbReference type="AlphaFoldDB" id="A0A6G0Z6B0"/>
<evidence type="ECO:0000256" key="1">
    <source>
        <dbReference type="SAM" id="Phobius"/>
    </source>
</evidence>
<keyword evidence="3" id="KW-1185">Reference proteome</keyword>
<keyword evidence="1" id="KW-0812">Transmembrane</keyword>
<dbReference type="Proteomes" id="UP000478052">
    <property type="component" value="Unassembled WGS sequence"/>
</dbReference>
<gene>
    <name evidence="2" type="ORF">FWK35_00007966</name>
</gene>
<keyword evidence="1" id="KW-1133">Transmembrane helix</keyword>